<reference evidence="1" key="1">
    <citation type="journal article" date="2014" name="Int. J. Syst. Evol. Microbiol.">
        <title>Complete genome sequence of Corynebacterium casei LMG S-19264T (=DSM 44701T), isolated from a smear-ripened cheese.</title>
        <authorList>
            <consortium name="US DOE Joint Genome Institute (JGI-PGF)"/>
            <person name="Walter F."/>
            <person name="Albersmeier A."/>
            <person name="Kalinowski J."/>
            <person name="Ruckert C."/>
        </authorList>
    </citation>
    <scope>NUCLEOTIDE SEQUENCE</scope>
    <source>
        <strain evidence="1">CGMCC 1.12698</strain>
    </source>
</reference>
<evidence type="ECO:0000313" key="1">
    <source>
        <dbReference type="EMBL" id="GGE54961.1"/>
    </source>
</evidence>
<protein>
    <submittedName>
        <fullName evidence="1">Uncharacterized protein</fullName>
    </submittedName>
</protein>
<dbReference type="EMBL" id="BMFK01000001">
    <property type="protein sequence ID" value="GGE54961.1"/>
    <property type="molecule type" value="Genomic_DNA"/>
</dbReference>
<name>A0A917AI75_9BACI</name>
<accession>A0A917AI75</accession>
<gene>
    <name evidence="1" type="ORF">GCM10007140_01590</name>
</gene>
<comment type="caution">
    <text evidence="1">The sequence shown here is derived from an EMBL/GenBank/DDBJ whole genome shotgun (WGS) entry which is preliminary data.</text>
</comment>
<dbReference type="Proteomes" id="UP000605259">
    <property type="component" value="Unassembled WGS sequence"/>
</dbReference>
<evidence type="ECO:0000313" key="2">
    <source>
        <dbReference type="Proteomes" id="UP000605259"/>
    </source>
</evidence>
<organism evidence="1 2">
    <name type="scientific">Priestia taiwanensis</name>
    <dbReference type="NCBI Taxonomy" id="1347902"/>
    <lineage>
        <taxon>Bacteria</taxon>
        <taxon>Bacillati</taxon>
        <taxon>Bacillota</taxon>
        <taxon>Bacilli</taxon>
        <taxon>Bacillales</taxon>
        <taxon>Bacillaceae</taxon>
        <taxon>Priestia</taxon>
    </lineage>
</organism>
<keyword evidence="2" id="KW-1185">Reference proteome</keyword>
<reference evidence="1" key="2">
    <citation type="submission" date="2020-09" db="EMBL/GenBank/DDBJ databases">
        <authorList>
            <person name="Sun Q."/>
            <person name="Zhou Y."/>
        </authorList>
    </citation>
    <scope>NUCLEOTIDE SEQUENCE</scope>
    <source>
        <strain evidence="1">CGMCC 1.12698</strain>
    </source>
</reference>
<sequence>MEISNGCKWGIVVMKDSPHTYLNDGYSLSILTTKEGEKNEIKCVRSNTNTKWTNVSRNIATYN</sequence>
<proteinExistence type="predicted"/>
<dbReference type="AlphaFoldDB" id="A0A917AI75"/>